<dbReference type="OrthoDB" id="999724at2759"/>
<dbReference type="EMBL" id="AWUE01021373">
    <property type="protein sequence ID" value="OMO62548.1"/>
    <property type="molecule type" value="Genomic_DNA"/>
</dbReference>
<protein>
    <submittedName>
        <fullName evidence="1">Endonuclease/exonuclease/phosphatase</fullName>
    </submittedName>
</protein>
<reference evidence="2" key="1">
    <citation type="submission" date="2013-09" db="EMBL/GenBank/DDBJ databases">
        <title>Corchorus olitorius genome sequencing.</title>
        <authorList>
            <person name="Alam M."/>
            <person name="Haque M.S."/>
            <person name="Islam M.S."/>
            <person name="Emdad E.M."/>
            <person name="Islam M.M."/>
            <person name="Ahmed B."/>
            <person name="Halim A."/>
            <person name="Hossen Q.M.M."/>
            <person name="Hossain M.Z."/>
            <person name="Ahmed R."/>
            <person name="Khan M.M."/>
            <person name="Islam R."/>
            <person name="Rashid M.M."/>
            <person name="Khan S.A."/>
            <person name="Rahman M.S."/>
            <person name="Alam M."/>
            <person name="Yahiya A.S."/>
            <person name="Khan M.S."/>
            <person name="Azam M.S."/>
            <person name="Haque T."/>
            <person name="Lashkar M.Z.H."/>
            <person name="Akhand A.I."/>
            <person name="Morshed G."/>
            <person name="Roy S."/>
            <person name="Uddin K.S."/>
            <person name="Rabeya T."/>
            <person name="Hossain A.S."/>
            <person name="Chowdhury A."/>
            <person name="Snigdha A.R."/>
            <person name="Mortoza M.S."/>
            <person name="Matin S.A."/>
            <person name="Hoque S.M.E."/>
            <person name="Islam M.K."/>
            <person name="Roy D.K."/>
            <person name="Haider R."/>
            <person name="Moosa M.M."/>
            <person name="Elias S.M."/>
            <person name="Hasan A.M."/>
            <person name="Jahan S."/>
            <person name="Shafiuddin M."/>
            <person name="Mahmood N."/>
            <person name="Shommy N.S."/>
        </authorList>
    </citation>
    <scope>NUCLEOTIDE SEQUENCE [LARGE SCALE GENOMIC DNA]</scope>
    <source>
        <strain evidence="2">cv. O-4</strain>
    </source>
</reference>
<keyword evidence="1" id="KW-0378">Hydrolase</keyword>
<sequence>MTCNQLQGAQDLWDCLGFCKLAEIKANGLHFTWSNRRDSDHITWERLDRAFANTSWIQTFSEATLENLPIIVSDHSPLVLNLERNSTFRNRPYRFELMWTLHPGCKETIAEACKQEFPGSAPFRLTRKLKVAREKLKVWNKRVFGDLQKKKLEVQDELAKVQIDLVGRNEFFEKEKELRKTFEYILEQEQLFWMQKSRFDWIVKGERNTKFFHIMTKKRRRKNKILKIRRSDGSHTEDEKEIEFTIIEHFKNIFGDALEAPSELMHRVIGNLDLPVLLNKHKETLNAPFSAQEVSNHGCTQFGISVEGDE</sequence>
<accession>A0A1R3GWQ1</accession>
<dbReference type="AlphaFoldDB" id="A0A1R3GWQ1"/>
<dbReference type="STRING" id="93759.A0A1R3GWQ1"/>
<keyword evidence="1" id="KW-0540">Nuclease</keyword>
<evidence type="ECO:0000313" key="2">
    <source>
        <dbReference type="Proteomes" id="UP000187203"/>
    </source>
</evidence>
<organism evidence="1 2">
    <name type="scientific">Corchorus olitorius</name>
    <dbReference type="NCBI Taxonomy" id="93759"/>
    <lineage>
        <taxon>Eukaryota</taxon>
        <taxon>Viridiplantae</taxon>
        <taxon>Streptophyta</taxon>
        <taxon>Embryophyta</taxon>
        <taxon>Tracheophyta</taxon>
        <taxon>Spermatophyta</taxon>
        <taxon>Magnoliopsida</taxon>
        <taxon>eudicotyledons</taxon>
        <taxon>Gunneridae</taxon>
        <taxon>Pentapetalae</taxon>
        <taxon>rosids</taxon>
        <taxon>malvids</taxon>
        <taxon>Malvales</taxon>
        <taxon>Malvaceae</taxon>
        <taxon>Grewioideae</taxon>
        <taxon>Apeibeae</taxon>
        <taxon>Corchorus</taxon>
    </lineage>
</organism>
<proteinExistence type="predicted"/>
<dbReference type="SUPFAM" id="SSF56219">
    <property type="entry name" value="DNase I-like"/>
    <property type="match status" value="1"/>
</dbReference>
<gene>
    <name evidence="1" type="ORF">COLO4_33032</name>
</gene>
<name>A0A1R3GWQ1_9ROSI</name>
<dbReference type="Gene3D" id="3.60.10.10">
    <property type="entry name" value="Endonuclease/exonuclease/phosphatase"/>
    <property type="match status" value="1"/>
</dbReference>
<dbReference type="PANTHER" id="PTHR33710">
    <property type="entry name" value="BNAC02G09200D PROTEIN"/>
    <property type="match status" value="1"/>
</dbReference>
<dbReference type="PANTHER" id="PTHR33710:SF79">
    <property type="entry name" value="OS06G0205337 PROTEIN"/>
    <property type="match status" value="1"/>
</dbReference>
<evidence type="ECO:0000313" key="1">
    <source>
        <dbReference type="EMBL" id="OMO62548.1"/>
    </source>
</evidence>
<keyword evidence="2" id="KW-1185">Reference proteome</keyword>
<dbReference type="GO" id="GO:0004519">
    <property type="term" value="F:endonuclease activity"/>
    <property type="evidence" value="ECO:0007669"/>
    <property type="project" value="UniProtKB-KW"/>
</dbReference>
<comment type="caution">
    <text evidence="1">The sequence shown here is derived from an EMBL/GenBank/DDBJ whole genome shotgun (WGS) entry which is preliminary data.</text>
</comment>
<keyword evidence="1" id="KW-0255">Endonuclease</keyword>
<dbReference type="InterPro" id="IPR036691">
    <property type="entry name" value="Endo/exonu/phosph_ase_sf"/>
</dbReference>
<dbReference type="Proteomes" id="UP000187203">
    <property type="component" value="Unassembled WGS sequence"/>
</dbReference>